<dbReference type="EMBL" id="AABAGT010000014">
    <property type="protein sequence ID" value="EAG0867660.1"/>
    <property type="molecule type" value="Genomic_DNA"/>
</dbReference>
<dbReference type="InterPro" id="IPR008258">
    <property type="entry name" value="Transglycosylase_SLT_dom_1"/>
</dbReference>
<dbReference type="GO" id="GO:0004222">
    <property type="term" value="F:metalloendopeptidase activity"/>
    <property type="evidence" value="ECO:0007669"/>
    <property type="project" value="TreeGrafter"/>
</dbReference>
<feature type="domain" description="Transglycosylase SLT" evidence="1">
    <location>
        <begin position="1490"/>
        <end position="1583"/>
    </location>
</feature>
<dbReference type="InterPro" id="IPR011055">
    <property type="entry name" value="Dup_hybrid_motif"/>
</dbReference>
<evidence type="ECO:0000259" key="1">
    <source>
        <dbReference type="Pfam" id="PF01464"/>
    </source>
</evidence>
<dbReference type="InterPro" id="IPR050570">
    <property type="entry name" value="Cell_wall_metabolism_enzyme"/>
</dbReference>
<dbReference type="PANTHER" id="PTHR21666">
    <property type="entry name" value="PEPTIDASE-RELATED"/>
    <property type="match status" value="1"/>
</dbReference>
<dbReference type="InterPro" id="IPR023346">
    <property type="entry name" value="Lysozyme-like_dom_sf"/>
</dbReference>
<dbReference type="Pfam" id="PF01551">
    <property type="entry name" value="Peptidase_M23"/>
    <property type="match status" value="1"/>
</dbReference>
<dbReference type="RefSeq" id="WP_031642246.1">
    <property type="nucleotide sequence ID" value="NZ_CP019622.1"/>
</dbReference>
<feature type="domain" description="M23ase beta-sheet core" evidence="2">
    <location>
        <begin position="1362"/>
        <end position="1456"/>
    </location>
</feature>
<dbReference type="PANTHER" id="PTHR21666:SF270">
    <property type="entry name" value="MUREIN HYDROLASE ACTIVATOR ENVC"/>
    <property type="match status" value="1"/>
</dbReference>
<comment type="caution">
    <text evidence="3">The sequence shown here is derived from an EMBL/GenBank/DDBJ whole genome shotgun (WGS) entry which is preliminary data.</text>
</comment>
<name>A0A3G9VR70_LISMN</name>
<gene>
    <name evidence="3" type="ORF">A8L61_10270</name>
</gene>
<evidence type="ECO:0000313" key="3">
    <source>
        <dbReference type="EMBL" id="EAG0867660.1"/>
    </source>
</evidence>
<dbReference type="CDD" id="cd13402">
    <property type="entry name" value="LT_TF-like"/>
    <property type="match status" value="1"/>
</dbReference>
<sequence>MSGALRKTTIEIDWKINNQMLQKADEETDRIVRSADKMERNFNQSARSVDGTTRAIHKQSNEVRESATRVDKLDKNFKEAKNSANQFGNSAKGAVDKTKNSVDSAKNSVNKLDNEIDKTTKNANSKFSALKTTIIAVGSALAVAGGKAMFNYASDTNESLNKVDVAFKGNAESVKRWSKTTLDNIGLAQGTALDLAATYGDMSTSMGLSTQEAEKMSTSMVDLAGNLASFKNIDIDRANTALNGVFTGETEALKSLGIVMTQTNLEQFALETGAGKVAKSSTEVTKQNIAREKAQKKLNEAIKEHGKNSLEAREAQNKLQEIQAKTSEGAKVNLKDMKQDELVRLRYNYVMKQTTNAHGDFKNTSDQAANASRVFSESVKELASNAGQFLLPVITPLIIKASDFTKKLSDIPGAVKGMKEKFKPAFEVFETVGDFFKKDLIPSAKELAKSMGPGFIEGGVLAFKGLGIVLNTTVIPAFKAVTKFTRENPDSMKRIAKYATVGVAGFLGFKLVKNTIDKVTVAIGKMNSKLLSIGPSAAAGATEANVAMSTIGTTTNGAGGVVLPGGKGKGKGKIKLFSKATAGLKSMGKFGKLASGVGVLGVGLSATELIGMNKDNAGEKTGGFGGSLGGMAGGAAIGTAIAPGIGTAIGGAIGAFAGTALGKELGKYVQKEGPKILDKFKTGWKGLSKIAEEHPILGANINVINKTIDAAKKGIKAVGDTHKAVWNISKAMVADPLKIDAGGKGVSKDSAKAMNKYLSAEQKLQNDSTSRIVDGKSISGNEYKENMKTHDNMSIQLVNATDKKSAKANNDWDRLVASGAVSKDVASAKKHTNNETASINKADIKKNTEELKRLEKSRFEEQRKIEENAAGAILKIKENAKKKGVKLSKEEKAEIEQINKDKVTAIQVSESTYSKKSAEIQKKQRKEATIALSKSAKEQKIILGNLENSKSEMSAKAAASVVKNSAKQRNATVKEANKEFKDTKRILDEKRFVTGEIGEKEYREAIKQAKKKKDGTIDEAEKMHKEVVNQAQKQAKGHLKEVDWETGETLSKWDQFKKATSETFNSIKDAALGKWNELSSATVNIFSGMKDASLRVWDSFKTNLYKMVNNVITAVNKVLSFFSIGSIPLLGNGNIGASQENKLSAKDKKTYHSTSQSGNLAMNYTGSDSAAGQIMAGEEGFEIAYNKNSAQARILGKNGPEITTVAPGTKILNHAESKKMMSGGMGAGTVLPGFAKGTNGAVESLKSLGSNAIDSVKNAGNKVKDVASSAWDFATDPVAGVNKLMAKYNKLPNNSPMANMAGGMFKYFGKGAGDWLKEKLADVFMTSDGGGEGGGMFSPHFGSPFRMTSGYGPRTVFGKQEFHKGIDYGAPTGTPLPAQYGGKVSRAGTAGGFGNLVSITAGKGIENLYGHLSKILTSAGSVVKAGQIIGLVGSTGRSTGPHVHYQVNQNGKSVNPSSSLGGGSFNGKGGSKAVNGWVQQAIGLTGVPASWSNALATIAMKESNGNPNAVNNWDINAKRGMASQGLMQTIPATFNAYKMKGHGNILNPVDNIIAAIGYIKARYGTVFNVPGIKALASGKAYKGYKRGGRPPVNETVLVGEEGPELFETDTAGTVHTAQKTKQMLNKSSSGTTINFNPTINITVEGGSSESESSIRKTVRAEMEKLFEKLVGIYSPGEV</sequence>
<dbReference type="Gene3D" id="2.70.70.10">
    <property type="entry name" value="Glucose Permease (Domain IIA)"/>
    <property type="match status" value="1"/>
</dbReference>
<dbReference type="InterPro" id="IPR016047">
    <property type="entry name" value="M23ase_b-sheet_dom"/>
</dbReference>
<dbReference type="Pfam" id="PF01464">
    <property type="entry name" value="SLT"/>
    <property type="match status" value="1"/>
</dbReference>
<dbReference type="CDD" id="cd12797">
    <property type="entry name" value="M23_peptidase"/>
    <property type="match status" value="1"/>
</dbReference>
<evidence type="ECO:0000259" key="2">
    <source>
        <dbReference type="Pfam" id="PF01551"/>
    </source>
</evidence>
<dbReference type="Proteomes" id="UP000358545">
    <property type="component" value="Unassembled WGS sequence"/>
</dbReference>
<protein>
    <submittedName>
        <fullName evidence="3">Phage tail tape measure protein</fullName>
    </submittedName>
</protein>
<dbReference type="SUPFAM" id="SSF53955">
    <property type="entry name" value="Lysozyme-like"/>
    <property type="match status" value="1"/>
</dbReference>
<accession>A0A3G9VR70</accession>
<proteinExistence type="predicted"/>
<dbReference type="Gene3D" id="1.10.530.10">
    <property type="match status" value="1"/>
</dbReference>
<reference evidence="3 4" key="1">
    <citation type="submission" date="2018-06" db="EMBL/GenBank/DDBJ databases">
        <authorList>
            <consortium name="PulseNet: The National Subtyping Network for Foodborne Disease Surveillance"/>
            <person name="Tarr C.L."/>
            <person name="Trees E."/>
            <person name="Katz L.S."/>
            <person name="Carleton-Romer H.A."/>
            <person name="Stroika S."/>
            <person name="Kucerova Z."/>
            <person name="Roache K.F."/>
            <person name="Sabol A.L."/>
            <person name="Besser J."/>
            <person name="Gerner-Smidt P."/>
        </authorList>
    </citation>
    <scope>NUCLEOTIDE SEQUENCE [LARGE SCALE GENOMIC DNA]</scope>
    <source>
        <strain evidence="3 4">PNUSAL002180</strain>
    </source>
</reference>
<organism evidence="3 4">
    <name type="scientific">Listeria monocytogenes</name>
    <dbReference type="NCBI Taxonomy" id="1639"/>
    <lineage>
        <taxon>Bacteria</taxon>
        <taxon>Bacillati</taxon>
        <taxon>Bacillota</taxon>
        <taxon>Bacilli</taxon>
        <taxon>Bacillales</taxon>
        <taxon>Listeriaceae</taxon>
        <taxon>Listeria</taxon>
    </lineage>
</organism>
<evidence type="ECO:0000313" key="4">
    <source>
        <dbReference type="Proteomes" id="UP000358545"/>
    </source>
</evidence>
<dbReference type="SUPFAM" id="SSF51261">
    <property type="entry name" value="Duplicated hybrid motif"/>
    <property type="match status" value="1"/>
</dbReference>